<reference evidence="1" key="1">
    <citation type="submission" date="2022-05" db="EMBL/GenBank/DDBJ databases">
        <authorList>
            <person name="Tikunov A."/>
            <person name="Kozlova Y."/>
            <person name="Morozova V."/>
            <person name="Jdeed G."/>
            <person name="Bardasheva A."/>
            <person name="Tikunova N."/>
        </authorList>
    </citation>
    <scope>NUCLEOTIDE SEQUENCE</scope>
</reference>
<proteinExistence type="predicted"/>
<evidence type="ECO:0000313" key="2">
    <source>
        <dbReference type="Proteomes" id="UP001060037"/>
    </source>
</evidence>
<accession>A0A9E7NNF3</accession>
<organism evidence="1 2">
    <name type="scientific">Aeromonas phage Aer_P220</name>
    <dbReference type="NCBI Taxonomy" id="2951227"/>
    <lineage>
        <taxon>Viruses</taxon>
        <taxon>Duplodnaviria</taxon>
        <taxon>Heunggongvirae</taxon>
        <taxon>Uroviricota</taxon>
        <taxon>Caudoviricetes</taxon>
        <taxon>Autographivirales</taxon>
        <taxon>Autographivirales incertae sedis</taxon>
        <taxon>Yinyavirus</taxon>
        <taxon>Yinyavirus AerP220</taxon>
    </lineage>
</organism>
<name>A0A9E7NNF3_9CAUD</name>
<dbReference type="EMBL" id="ON624112">
    <property type="protein sequence ID" value="UTQ78225.1"/>
    <property type="molecule type" value="Genomic_DNA"/>
</dbReference>
<keyword evidence="2" id="KW-1185">Reference proteome</keyword>
<dbReference type="Proteomes" id="UP001060037">
    <property type="component" value="Segment"/>
</dbReference>
<protein>
    <submittedName>
        <fullName evidence="1">Uncharacterized protein</fullName>
    </submittedName>
</protein>
<sequence length="57" mass="6659">MKLPRVGVNSFGVWAILNIGECRTNNYSNLSLFWAAMVWCGRQNRWQGRQEVKELTE</sequence>
<evidence type="ECO:0000313" key="1">
    <source>
        <dbReference type="EMBL" id="UTQ78225.1"/>
    </source>
</evidence>